<name>A0ABT2ELS5_9BACT</name>
<keyword evidence="2" id="KW-1185">Reference proteome</keyword>
<sequence>MGTAYTPGLTISADTVVRKVRRLPLKGQVLVQVGDQVDPDTVVARTELPGPVTTVRVAERLGVEPRELTKYLLKQVGEKVQAGEVLAERKSFFGLFTSRVTSPITGTIDFISEATGNIGIRHLPTPVEVTAYLRGLVVEVLPEEGAVVATRGVFVQGIFGLSGERHGQIALLADSPDEVVPDTKVSDEHKGKVLIAGALAHWRLMEAAKQVGAVALVTGGVLDTDIKKLLGYDIGVAITGHEPLPFTLIVTEGFGEIAMAKRTFELLASQEGKEASVNGATQIRAGVIRPEVVVPKDGVLTFEELGETKESGFAAGELNIGTPIRLIRAPYFGALGRVVALPPEPQEIETETKTRVLEAELVTGEKVIVPRANVEIFPHE</sequence>
<proteinExistence type="predicted"/>
<evidence type="ECO:0008006" key="3">
    <source>
        <dbReference type="Google" id="ProtNLM"/>
    </source>
</evidence>
<dbReference type="EMBL" id="JANUCP010000002">
    <property type="protein sequence ID" value="MCS3918901.1"/>
    <property type="molecule type" value="Genomic_DNA"/>
</dbReference>
<protein>
    <recommendedName>
        <fullName evidence="3">KOW domain-containing protein</fullName>
    </recommendedName>
</protein>
<evidence type="ECO:0000313" key="1">
    <source>
        <dbReference type="EMBL" id="MCS3918901.1"/>
    </source>
</evidence>
<reference evidence="1 2" key="1">
    <citation type="submission" date="2022-08" db="EMBL/GenBank/DDBJ databases">
        <title>Bacterial and archaeal communities from various locations to study Microbial Dark Matter (Phase II).</title>
        <authorList>
            <person name="Stepanauskas R."/>
        </authorList>
    </citation>
    <scope>NUCLEOTIDE SEQUENCE [LARGE SCALE GENOMIC DNA]</scope>
    <source>
        <strain evidence="1 2">PD1</strain>
    </source>
</reference>
<gene>
    <name evidence="1" type="ORF">M2350_001301</name>
</gene>
<dbReference type="Proteomes" id="UP001204798">
    <property type="component" value="Unassembled WGS sequence"/>
</dbReference>
<comment type="caution">
    <text evidence="1">The sequence shown here is derived from an EMBL/GenBank/DDBJ whole genome shotgun (WGS) entry which is preliminary data.</text>
</comment>
<dbReference type="RefSeq" id="WP_259094963.1">
    <property type="nucleotide sequence ID" value="NZ_CP130454.1"/>
</dbReference>
<evidence type="ECO:0000313" key="2">
    <source>
        <dbReference type="Proteomes" id="UP001204798"/>
    </source>
</evidence>
<organism evidence="1 2">
    <name type="scientific">Candidatus Fervidibacter sacchari</name>
    <dbReference type="NCBI Taxonomy" id="1448929"/>
    <lineage>
        <taxon>Bacteria</taxon>
        <taxon>Candidatus Fervidibacterota</taxon>
        <taxon>Candidatus Fervidibacter</taxon>
    </lineage>
</organism>
<accession>A0ABT2ELS5</accession>